<protein>
    <submittedName>
        <fullName evidence="2">Uncharacterized protein</fullName>
    </submittedName>
</protein>
<sequence length="788" mass="82906">MSAPSPAWVFPDFIESPSPSESFHNFASSSSSSPTDNICLHFPSVSPLRNVYQPQAPQVHRAADHDALVASGNPTYSKLLAMVSQLQTKYETLQFVFFYLKYTIVTDTAFRDTYLTLANTIPKVFHFIPNPLDIRIPTDPNSPSLPNSLNTGARFSQADCPLVTYWLPENVKKADSDLAKISEDSNSSIFFLEHRDGSAFSETEVTDVRGHMRAAFNSLLEKGLAPMNWSGASSVALNWVRSEMLAFCPDLGLCAGSWKIDTLIKAVYPAWKRYRKSQIESSQAAAVPSASQKRKSDASSSSVPSKKSKLDSSSTTKSKSKRRALPSAVSDSPIVMSELSEDDSTPVLPHFASETVDNSQSPPPTPTPAFLAAGSSSSSTSAVPALSYTSTSSALSATLSAAPSAPSVSSAPSVGTSSAATLSASSESAPSASAPSASAPSSTSAPSSASATSSTSTPSSAFVSGASSAPSAPAPSGSGPSAPPSVAPSAVPAPPAPAPSMASPPGTSAEPVPSATPATSATAPLKIKIRIANPLIQKPVMPVSETTSVQDNGPVASTSAILQPSLSVAAAKKERLKPKPKPHKPGEADTARNLYGRNHMAIHTQDTSAQVKAAFDALSVADSKKFTDEAKHLKKEKAAKASKAPETTNTNLKRDHVMMVTVTALQHFTASSLPPPSRPSARPAPTDVSPKVLRDKSMLSIFPQFGYQEDSESMLAAANATNIEPPTRQLRMLIQYAPTRKLPTRASMTTGAAAPLMVYNVYANEVLVHWPRAKIFGHEISVGRIYRA</sequence>
<feature type="compositionally biased region" description="Low complexity" evidence="1">
    <location>
        <begin position="298"/>
        <end position="317"/>
    </location>
</feature>
<feature type="compositionally biased region" description="Low complexity" evidence="1">
    <location>
        <begin position="499"/>
        <end position="521"/>
    </location>
</feature>
<gene>
    <name evidence="2" type="ORF">DFH08DRAFT_945244</name>
</gene>
<feature type="compositionally biased region" description="Low complexity" evidence="1">
    <location>
        <begin position="368"/>
        <end position="480"/>
    </location>
</feature>
<feature type="compositionally biased region" description="Pro residues" evidence="1">
    <location>
        <begin position="481"/>
        <end position="498"/>
    </location>
</feature>
<evidence type="ECO:0000313" key="2">
    <source>
        <dbReference type="EMBL" id="KAJ7303698.1"/>
    </source>
</evidence>
<accession>A0AAD7E902</accession>
<reference evidence="2" key="1">
    <citation type="submission" date="2023-03" db="EMBL/GenBank/DDBJ databases">
        <title>Massive genome expansion in bonnet fungi (Mycena s.s.) driven by repeated elements and novel gene families across ecological guilds.</title>
        <authorList>
            <consortium name="Lawrence Berkeley National Laboratory"/>
            <person name="Harder C.B."/>
            <person name="Miyauchi S."/>
            <person name="Viragh M."/>
            <person name="Kuo A."/>
            <person name="Thoen E."/>
            <person name="Andreopoulos B."/>
            <person name="Lu D."/>
            <person name="Skrede I."/>
            <person name="Drula E."/>
            <person name="Henrissat B."/>
            <person name="Morin E."/>
            <person name="Kohler A."/>
            <person name="Barry K."/>
            <person name="LaButti K."/>
            <person name="Morin E."/>
            <person name="Salamov A."/>
            <person name="Lipzen A."/>
            <person name="Mereny Z."/>
            <person name="Hegedus B."/>
            <person name="Baldrian P."/>
            <person name="Stursova M."/>
            <person name="Weitz H."/>
            <person name="Taylor A."/>
            <person name="Grigoriev I.V."/>
            <person name="Nagy L.G."/>
            <person name="Martin F."/>
            <person name="Kauserud H."/>
        </authorList>
    </citation>
    <scope>NUCLEOTIDE SEQUENCE</scope>
    <source>
        <strain evidence="2">CBHHK002</strain>
    </source>
</reference>
<keyword evidence="3" id="KW-1185">Reference proteome</keyword>
<proteinExistence type="predicted"/>
<comment type="caution">
    <text evidence="2">The sequence shown here is derived from an EMBL/GenBank/DDBJ whole genome shotgun (WGS) entry which is preliminary data.</text>
</comment>
<organism evidence="2 3">
    <name type="scientific">Mycena albidolilacea</name>
    <dbReference type="NCBI Taxonomy" id="1033008"/>
    <lineage>
        <taxon>Eukaryota</taxon>
        <taxon>Fungi</taxon>
        <taxon>Dikarya</taxon>
        <taxon>Basidiomycota</taxon>
        <taxon>Agaricomycotina</taxon>
        <taxon>Agaricomycetes</taxon>
        <taxon>Agaricomycetidae</taxon>
        <taxon>Agaricales</taxon>
        <taxon>Marasmiineae</taxon>
        <taxon>Mycenaceae</taxon>
        <taxon>Mycena</taxon>
    </lineage>
</organism>
<dbReference type="Proteomes" id="UP001218218">
    <property type="component" value="Unassembled WGS sequence"/>
</dbReference>
<evidence type="ECO:0000313" key="3">
    <source>
        <dbReference type="Proteomes" id="UP001218218"/>
    </source>
</evidence>
<feature type="region of interest" description="Disordered" evidence="1">
    <location>
        <begin position="670"/>
        <end position="689"/>
    </location>
</feature>
<evidence type="ECO:0000256" key="1">
    <source>
        <dbReference type="SAM" id="MobiDB-lite"/>
    </source>
</evidence>
<feature type="region of interest" description="Disordered" evidence="1">
    <location>
        <begin position="282"/>
        <end position="521"/>
    </location>
</feature>
<feature type="compositionally biased region" description="Low complexity" evidence="1">
    <location>
        <begin position="282"/>
        <end position="291"/>
    </location>
</feature>
<dbReference type="EMBL" id="JARIHO010000103">
    <property type="protein sequence ID" value="KAJ7303698.1"/>
    <property type="molecule type" value="Genomic_DNA"/>
</dbReference>
<dbReference type="AlphaFoldDB" id="A0AAD7E902"/>
<name>A0AAD7E902_9AGAR</name>